<dbReference type="InterPro" id="IPR000873">
    <property type="entry name" value="AMP-dep_synth/lig_dom"/>
</dbReference>
<feature type="domain" description="AMP-dependent synthetase/ligase" evidence="1">
    <location>
        <begin position="17"/>
        <end position="379"/>
    </location>
</feature>
<dbReference type="NCBIfam" id="TIGR01733">
    <property type="entry name" value="AA-adenyl-dom"/>
    <property type="match status" value="1"/>
</dbReference>
<dbReference type="Gene3D" id="3.30.300.30">
    <property type="match status" value="1"/>
</dbReference>
<sequence>MTDMLASNLGAMLVSVARKHRSLNALWCKGTYTTYEELFSNAISIAASIAQHCPVEPYDRIAIFAEKETPAYTAIIASLLAGGGYVPLNPRFPLARNRDILIESGARVLICDEKHRSELEELLQGDNQVELILLPDSVEHAAVDLPQQLRGDIELLTLDARSVGEGRDGGLAYLFFTSGSTGKPKGVPITHSNVFAYLQGIRSFCAFESDDRVLQLFDLSFDLSVHDLFLTWMAGACLFSAPENSVLLSTRIVKEFGITAWTSVPSTAGWLKQSKQLGTDALPSLRHSFFCGEALPGSVAQAWAEAACNSDVYNIYGPTEATVAISWFLFQRSDNPPAVVSLGFPLPGQQLGLYTEEGKQAGEMGEICLSGSQVMSGYWQNPELTSKRFFEADGARWYRTGDLGRFDPTEGFLYAGRADHQVKIRGYRVELQEIEHVVRELAGADLVAVLPWAAEEGAMPKGCIAFVRDLGRPDQALIEEARLRLPEYMVPLKVVSVDDMPTNTNGKIDYRALAAHPVMAQKH</sequence>
<accession>A0ABY5MR17</accession>
<dbReference type="InterPro" id="IPR045851">
    <property type="entry name" value="AMP-bd_C_sf"/>
</dbReference>
<organism evidence="2 3">
    <name type="scientific">Sphingomonas glaciei</name>
    <dbReference type="NCBI Taxonomy" id="2938948"/>
    <lineage>
        <taxon>Bacteria</taxon>
        <taxon>Pseudomonadati</taxon>
        <taxon>Pseudomonadota</taxon>
        <taxon>Alphaproteobacteria</taxon>
        <taxon>Sphingomonadales</taxon>
        <taxon>Sphingomonadaceae</taxon>
        <taxon>Sphingomonas</taxon>
    </lineage>
</organism>
<evidence type="ECO:0000259" key="1">
    <source>
        <dbReference type="Pfam" id="PF00501"/>
    </source>
</evidence>
<proteinExistence type="predicted"/>
<dbReference type="Proteomes" id="UP000831921">
    <property type="component" value="Chromosome"/>
</dbReference>
<evidence type="ECO:0000313" key="3">
    <source>
        <dbReference type="Proteomes" id="UP000831921"/>
    </source>
</evidence>
<dbReference type="InterPro" id="IPR042099">
    <property type="entry name" value="ANL_N_sf"/>
</dbReference>
<dbReference type="PANTHER" id="PTHR45527">
    <property type="entry name" value="NONRIBOSOMAL PEPTIDE SYNTHETASE"/>
    <property type="match status" value="1"/>
</dbReference>
<dbReference type="Pfam" id="PF00501">
    <property type="entry name" value="AMP-binding"/>
    <property type="match status" value="1"/>
</dbReference>
<name>A0ABY5MR17_9SPHN</name>
<dbReference type="InterPro" id="IPR010071">
    <property type="entry name" value="AA_adenyl_dom"/>
</dbReference>
<dbReference type="Gene3D" id="3.40.50.12780">
    <property type="entry name" value="N-terminal domain of ligase-like"/>
    <property type="match status" value="1"/>
</dbReference>
<evidence type="ECO:0000313" key="2">
    <source>
        <dbReference type="EMBL" id="UUR06943.1"/>
    </source>
</evidence>
<dbReference type="InterPro" id="IPR020845">
    <property type="entry name" value="AMP-binding_CS"/>
</dbReference>
<reference evidence="2 3" key="1">
    <citation type="submission" date="2022-05" db="EMBL/GenBank/DDBJ databases">
        <title>S8-45 Sphingomonas ultraviolaceadurans.</title>
        <authorList>
            <person name="Liu Y."/>
        </authorList>
    </citation>
    <scope>NUCLEOTIDE SEQUENCE [LARGE SCALE GENOMIC DNA]</scope>
    <source>
        <strain evidence="2 3">S8-45</strain>
    </source>
</reference>
<dbReference type="PROSITE" id="PS00455">
    <property type="entry name" value="AMP_BINDING"/>
    <property type="match status" value="1"/>
</dbReference>
<dbReference type="PANTHER" id="PTHR45527:SF1">
    <property type="entry name" value="FATTY ACID SYNTHASE"/>
    <property type="match status" value="1"/>
</dbReference>
<dbReference type="SUPFAM" id="SSF56801">
    <property type="entry name" value="Acetyl-CoA synthetase-like"/>
    <property type="match status" value="1"/>
</dbReference>
<protein>
    <submittedName>
        <fullName evidence="2">Amino acid adenylation domain-containing protein</fullName>
    </submittedName>
</protein>
<dbReference type="RefSeq" id="WP_249454258.1">
    <property type="nucleotide sequence ID" value="NZ_CP097253.1"/>
</dbReference>
<keyword evidence="3" id="KW-1185">Reference proteome</keyword>
<gene>
    <name evidence="2" type="ORF">M1K48_08220</name>
</gene>
<dbReference type="EMBL" id="CP097253">
    <property type="protein sequence ID" value="UUR06943.1"/>
    <property type="molecule type" value="Genomic_DNA"/>
</dbReference>